<feature type="transmembrane region" description="Helical" evidence="8">
    <location>
        <begin position="213"/>
        <end position="234"/>
    </location>
</feature>
<dbReference type="SUPFAM" id="SSF103473">
    <property type="entry name" value="MFS general substrate transporter"/>
    <property type="match status" value="1"/>
</dbReference>
<dbReference type="InterPro" id="IPR005828">
    <property type="entry name" value="MFS_sugar_transport-like"/>
</dbReference>
<dbReference type="AlphaFoldDB" id="A0A9P1H1Z7"/>
<dbReference type="InterPro" id="IPR020846">
    <property type="entry name" value="MFS_dom"/>
</dbReference>
<feature type="compositionally biased region" description="Basic residues" evidence="7">
    <location>
        <begin position="56"/>
        <end position="65"/>
    </location>
</feature>
<evidence type="ECO:0000256" key="5">
    <source>
        <dbReference type="ARBA" id="ARBA00022989"/>
    </source>
</evidence>
<feature type="transmembrane region" description="Helical" evidence="8">
    <location>
        <begin position="246"/>
        <end position="265"/>
    </location>
</feature>
<feature type="compositionally biased region" description="Polar residues" evidence="7">
    <location>
        <begin position="1"/>
        <end position="13"/>
    </location>
</feature>
<dbReference type="Gene3D" id="1.20.1250.20">
    <property type="entry name" value="MFS general substrate transporter like domains"/>
    <property type="match status" value="2"/>
</dbReference>
<feature type="region of interest" description="Disordered" evidence="7">
    <location>
        <begin position="1"/>
        <end position="65"/>
    </location>
</feature>
<dbReference type="InterPro" id="IPR003663">
    <property type="entry name" value="Sugar/inositol_transpt"/>
</dbReference>
<dbReference type="PROSITE" id="PS50850">
    <property type="entry name" value="MFS"/>
    <property type="match status" value="1"/>
</dbReference>
<feature type="transmembrane region" description="Helical" evidence="8">
    <location>
        <begin position="426"/>
        <end position="447"/>
    </location>
</feature>
<evidence type="ECO:0000256" key="1">
    <source>
        <dbReference type="ARBA" id="ARBA00004141"/>
    </source>
</evidence>
<evidence type="ECO:0000256" key="2">
    <source>
        <dbReference type="ARBA" id="ARBA00010992"/>
    </source>
</evidence>
<evidence type="ECO:0000313" key="10">
    <source>
        <dbReference type="EMBL" id="CAI4214496.1"/>
    </source>
</evidence>
<dbReference type="SUPFAM" id="SSF82199">
    <property type="entry name" value="SET domain"/>
    <property type="match status" value="1"/>
</dbReference>
<comment type="similarity">
    <text evidence="2">Belongs to the major facilitator superfamily. Sugar transporter (TC 2.A.1.1) family.</text>
</comment>
<gene>
    <name evidence="10" type="ORF">PPNO1_LOCUS4229</name>
</gene>
<keyword evidence="5 8" id="KW-1133">Transmembrane helix</keyword>
<keyword evidence="4 8" id="KW-0812">Transmembrane</keyword>
<protein>
    <recommendedName>
        <fullName evidence="9">Major facilitator superfamily (MFS) profile domain-containing protein</fullName>
    </recommendedName>
</protein>
<dbReference type="GO" id="GO:0015798">
    <property type="term" value="P:myo-inositol transport"/>
    <property type="evidence" value="ECO:0007669"/>
    <property type="project" value="UniProtKB-ARBA"/>
</dbReference>
<dbReference type="PANTHER" id="PTHR48020">
    <property type="entry name" value="PROTON MYO-INOSITOL COTRANSPORTER"/>
    <property type="match status" value="1"/>
</dbReference>
<dbReference type="GO" id="GO:0022857">
    <property type="term" value="F:transmembrane transporter activity"/>
    <property type="evidence" value="ECO:0007669"/>
    <property type="project" value="InterPro"/>
</dbReference>
<accession>A0A9P1H1Z7</accession>
<comment type="caution">
    <text evidence="10">The sequence shown here is derived from an EMBL/GenBank/DDBJ whole genome shotgun (WGS) entry which is preliminary data.</text>
</comment>
<proteinExistence type="inferred from homology"/>
<dbReference type="GO" id="GO:0016020">
    <property type="term" value="C:membrane"/>
    <property type="evidence" value="ECO:0007669"/>
    <property type="project" value="UniProtKB-SubCell"/>
</dbReference>
<dbReference type="PRINTS" id="PR00171">
    <property type="entry name" value="SUGRTRNSPORT"/>
</dbReference>
<comment type="subcellular location">
    <subcellularLocation>
        <location evidence="1">Membrane</location>
        <topology evidence="1">Multi-pass membrane protein</topology>
    </subcellularLocation>
</comment>
<feature type="transmembrane region" description="Helical" evidence="8">
    <location>
        <begin position="183"/>
        <end position="201"/>
    </location>
</feature>
<dbReference type="InterPro" id="IPR046341">
    <property type="entry name" value="SET_dom_sf"/>
</dbReference>
<organism evidence="10 11">
    <name type="scientific">Parascedosporium putredinis</name>
    <dbReference type="NCBI Taxonomy" id="1442378"/>
    <lineage>
        <taxon>Eukaryota</taxon>
        <taxon>Fungi</taxon>
        <taxon>Dikarya</taxon>
        <taxon>Ascomycota</taxon>
        <taxon>Pezizomycotina</taxon>
        <taxon>Sordariomycetes</taxon>
        <taxon>Hypocreomycetidae</taxon>
        <taxon>Microascales</taxon>
        <taxon>Microascaceae</taxon>
        <taxon>Parascedosporium</taxon>
    </lineage>
</organism>
<name>A0A9P1H1Z7_9PEZI</name>
<dbReference type="InterPro" id="IPR036259">
    <property type="entry name" value="MFS_trans_sf"/>
</dbReference>
<feature type="domain" description="Major facilitator superfamily (MFS) profile" evidence="9">
    <location>
        <begin position="118"/>
        <end position="482"/>
    </location>
</feature>
<dbReference type="OrthoDB" id="5290825at2759"/>
<keyword evidence="11" id="KW-1185">Reference proteome</keyword>
<evidence type="ECO:0000256" key="6">
    <source>
        <dbReference type="ARBA" id="ARBA00023136"/>
    </source>
</evidence>
<dbReference type="EMBL" id="CALLCH030000011">
    <property type="protein sequence ID" value="CAI4214496.1"/>
    <property type="molecule type" value="Genomic_DNA"/>
</dbReference>
<keyword evidence="3" id="KW-0813">Transport</keyword>
<dbReference type="Pfam" id="PF00083">
    <property type="entry name" value="Sugar_tr"/>
    <property type="match status" value="1"/>
</dbReference>
<evidence type="ECO:0000259" key="9">
    <source>
        <dbReference type="PROSITE" id="PS50850"/>
    </source>
</evidence>
<keyword evidence="6 8" id="KW-0472">Membrane</keyword>
<dbReference type="Gene3D" id="3.90.1410.10">
    <property type="entry name" value="set domain protein methyltransferase, domain 1"/>
    <property type="match status" value="1"/>
</dbReference>
<reference evidence="10" key="1">
    <citation type="submission" date="2022-11" db="EMBL/GenBank/DDBJ databases">
        <authorList>
            <person name="Scott C."/>
            <person name="Bruce N."/>
        </authorList>
    </citation>
    <scope>NUCLEOTIDE SEQUENCE</scope>
</reference>
<dbReference type="GO" id="GO:0015791">
    <property type="term" value="P:polyol transmembrane transport"/>
    <property type="evidence" value="ECO:0007669"/>
    <property type="project" value="UniProtKB-ARBA"/>
</dbReference>
<evidence type="ECO:0000313" key="11">
    <source>
        <dbReference type="Proteomes" id="UP000838763"/>
    </source>
</evidence>
<feature type="transmembrane region" description="Helical" evidence="8">
    <location>
        <begin position="356"/>
        <end position="381"/>
    </location>
</feature>
<dbReference type="PANTHER" id="PTHR48020:SF25">
    <property type="entry name" value="SUGAR TRANSPORTER, PUTATIVE (AFU_ORTHOLOGUE AFUA_7G05830)-RELATED"/>
    <property type="match status" value="1"/>
</dbReference>
<evidence type="ECO:0000256" key="8">
    <source>
        <dbReference type="SAM" id="Phobius"/>
    </source>
</evidence>
<dbReference type="InterPro" id="IPR050814">
    <property type="entry name" value="Myo-inositol_Transporter"/>
</dbReference>
<evidence type="ECO:0000256" key="4">
    <source>
        <dbReference type="ARBA" id="ARBA00022692"/>
    </source>
</evidence>
<dbReference type="Proteomes" id="UP000838763">
    <property type="component" value="Unassembled WGS sequence"/>
</dbReference>
<evidence type="ECO:0000256" key="7">
    <source>
        <dbReference type="SAM" id="MobiDB-lite"/>
    </source>
</evidence>
<feature type="transmembrane region" description="Helical" evidence="8">
    <location>
        <begin position="277"/>
        <end position="298"/>
    </location>
</feature>
<feature type="transmembrane region" description="Helical" evidence="8">
    <location>
        <begin position="387"/>
        <end position="405"/>
    </location>
</feature>
<evidence type="ECO:0000256" key="3">
    <source>
        <dbReference type="ARBA" id="ARBA00022448"/>
    </source>
</evidence>
<sequence length="702" mass="75971">MVSQASSTPSTGASDFRISGSDDSDDDSGLHLGHAGPIDGDSDDDNDEWQLLPASRPRKSMHPLARKSRARLAEMGRAYAENSVGLRDEHEIRYFVMGAVAAGLLDRAKAEGPRPAIWRTFCSVCAAVQGMDETVVNGAQSIYKDQFGIGGDSYRDTWLLGLTNAAPYLWLTGPMNSYFGRRGTIFIACAISAFACIWQAFTHSWWSMFVARFVLGLGIGPKSATAPIFAAECAPKEIRGALTMQWQVWTAFGIMLGYVADLAFLDVPDNGITGVAWRLMMGSAAIPAVIACALVYLGPESPRWYLTKNRHGEAYRAMAKMRASKAERDLEGAKASKIGEMVRHQRNRNALLASEIVMFMQQFSGVNMMAAALLFTGFSFLLPQQTVVQIVCIAAGIYVFGMVYSPGAGPVPFTYSAEAYPLRLRTLGMSVATATTWFFNFVLAVTWPSLQAAFTNVGAFTWYAAWNVVGFFLVLFFVPETKGLTLEELDAVFDVPLRDMVQYGKDQARYWVQSVHGLLAASLALQAATDDYPTAPWRAAFPRLADLRRSTPFFPPALRAGPLLPGPARDLVAAQDAKFAADWGWWSRRAVLVHGLVGGGGEEYGAGEEVYICYGRHSGDFLLAEYGFSPDENAWDEVSLDEVVEPWSRRGRARGPTDPRGAAALGPVPAGCRDGGVLPDAGGATDRVRGGVAGVCGRVGGG</sequence>
<feature type="transmembrane region" description="Helical" evidence="8">
    <location>
        <begin position="459"/>
        <end position="478"/>
    </location>
</feature>